<evidence type="ECO:0000256" key="2">
    <source>
        <dbReference type="ARBA" id="ARBA00022525"/>
    </source>
</evidence>
<dbReference type="GO" id="GO:0007156">
    <property type="term" value="P:homophilic cell adhesion via plasma membrane adhesion molecules"/>
    <property type="evidence" value="ECO:0007669"/>
    <property type="project" value="TreeGrafter"/>
</dbReference>
<accession>A0A1N7T5L0</accession>
<feature type="domain" description="Ig-like" evidence="10">
    <location>
        <begin position="327"/>
        <end position="413"/>
    </location>
</feature>
<evidence type="ECO:0000256" key="8">
    <source>
        <dbReference type="ARBA" id="ARBA00068688"/>
    </source>
</evidence>
<evidence type="ECO:0000256" key="1">
    <source>
        <dbReference type="ARBA" id="ARBA00004613"/>
    </source>
</evidence>
<dbReference type="InterPro" id="IPR013098">
    <property type="entry name" value="Ig_I-set"/>
</dbReference>
<keyword evidence="3 9" id="KW-0732">Signal</keyword>
<reference evidence="11" key="1">
    <citation type="submission" date="2013-12" db="EMBL/GenBank/DDBJ databases">
        <title>Identification of Hemolin from Chinese oak silkworm, Antheraea pernyi.</title>
        <authorList>
            <person name="Liu C."/>
            <person name="Zhu B."/>
            <person name="Sun Y."/>
            <person name="Wang L."/>
            <person name="Qian C."/>
            <person name="Wei G."/>
            <person name="Liu Q."/>
            <person name="Dai L."/>
        </authorList>
    </citation>
    <scope>NUCLEOTIDE SEQUENCE</scope>
</reference>
<dbReference type="SUPFAM" id="SSF48726">
    <property type="entry name" value="Immunoglobulin"/>
    <property type="match status" value="4"/>
</dbReference>
<evidence type="ECO:0000256" key="5">
    <source>
        <dbReference type="ARBA" id="ARBA00023180"/>
    </source>
</evidence>
<keyword evidence="6" id="KW-0393">Immunoglobulin domain</keyword>
<sequence>MEFKSIAVLSACMVLGAAQPVEKLPVLKEQLSEVLFREGKPAVIECVTEGKEQGIKYSWLKNGKPFNLQEHNVAQRKDEGSIVFLSPQASDEGQYQCLAETPAGIPSSRVISFRRTYLIAAPAKTHEKTPVEGRPFNLDCVIPNGYPKPTITWRKQMSGSYPDVYTTSFDRRITPGPDGNLYFTTVTKDDVSDSYTFVCVAKNAAVDEEVPLIEYVIKGLTKDNSGYKGEPVPQYISKDMMAKAGNVTMIYCMFGGEPIVHPNYFKDGKDTNGNPGDRVTRHNRTSGKRLLIKDTNYGDAGKYTCEVDDGKGKVQKHSLTLTVVGAPKLETKPEKVIIAKTGQDVIIPCKVTGLPVPKIVWTHNAKPLSGGRATVTEKGLVIKALQKSDKGYYGCRATNEHGDEYVETLVQVN</sequence>
<feature type="chain" id="PRO_5012930211" description="Hemolin" evidence="9">
    <location>
        <begin position="19"/>
        <end position="413"/>
    </location>
</feature>
<dbReference type="Gene3D" id="2.60.40.10">
    <property type="entry name" value="Immunoglobulins"/>
    <property type="match status" value="4"/>
</dbReference>
<keyword evidence="2" id="KW-0964">Secreted</keyword>
<evidence type="ECO:0000256" key="3">
    <source>
        <dbReference type="ARBA" id="ARBA00022729"/>
    </source>
</evidence>
<dbReference type="GO" id="GO:0005576">
    <property type="term" value="C:extracellular region"/>
    <property type="evidence" value="ECO:0007669"/>
    <property type="project" value="UniProtKB-SubCell"/>
</dbReference>
<comment type="similarity">
    <text evidence="7">Belongs to the hemolin family.</text>
</comment>
<dbReference type="InterPro" id="IPR003598">
    <property type="entry name" value="Ig_sub2"/>
</dbReference>
<evidence type="ECO:0000256" key="4">
    <source>
        <dbReference type="ARBA" id="ARBA00023157"/>
    </source>
</evidence>
<dbReference type="Pfam" id="PF07679">
    <property type="entry name" value="I-set"/>
    <property type="match status" value="2"/>
</dbReference>
<evidence type="ECO:0000256" key="9">
    <source>
        <dbReference type="SAM" id="SignalP"/>
    </source>
</evidence>
<dbReference type="PANTHER" id="PTHR10075">
    <property type="entry name" value="BASIGIN RELATED"/>
    <property type="match status" value="1"/>
</dbReference>
<dbReference type="FunFam" id="2.60.40.10:FF:000032">
    <property type="entry name" value="palladin isoform X1"/>
    <property type="match status" value="1"/>
</dbReference>
<dbReference type="SMART" id="SM00408">
    <property type="entry name" value="IGc2"/>
    <property type="match status" value="4"/>
</dbReference>
<dbReference type="PANTHER" id="PTHR10075:SF103">
    <property type="entry name" value="ROUNDABOUT HOMOLOG 4"/>
    <property type="match status" value="1"/>
</dbReference>
<dbReference type="GO" id="GO:0070593">
    <property type="term" value="P:dendrite self-avoidance"/>
    <property type="evidence" value="ECO:0007669"/>
    <property type="project" value="TreeGrafter"/>
</dbReference>
<comment type="subcellular location">
    <subcellularLocation>
        <location evidence="1">Secreted</location>
    </subcellularLocation>
</comment>
<proteinExistence type="evidence at transcript level"/>
<dbReference type="InterPro" id="IPR007110">
    <property type="entry name" value="Ig-like_dom"/>
</dbReference>
<keyword evidence="5" id="KW-0325">Glycoprotein</keyword>
<dbReference type="InterPro" id="IPR013783">
    <property type="entry name" value="Ig-like_fold"/>
</dbReference>
<dbReference type="EMBL" id="KF938917">
    <property type="protein sequence ID" value="AIC33834.1"/>
    <property type="molecule type" value="mRNA"/>
</dbReference>
<name>A0A1N7T5L0_ANTPE</name>
<dbReference type="InterPro" id="IPR003599">
    <property type="entry name" value="Ig_sub"/>
</dbReference>
<evidence type="ECO:0000256" key="6">
    <source>
        <dbReference type="ARBA" id="ARBA00023319"/>
    </source>
</evidence>
<feature type="domain" description="Ig-like" evidence="10">
    <location>
        <begin position="122"/>
        <end position="211"/>
    </location>
</feature>
<dbReference type="AlphaFoldDB" id="A0A1N7T5L0"/>
<dbReference type="GO" id="GO:0030424">
    <property type="term" value="C:axon"/>
    <property type="evidence" value="ECO:0007669"/>
    <property type="project" value="TreeGrafter"/>
</dbReference>
<dbReference type="InterPro" id="IPR036179">
    <property type="entry name" value="Ig-like_dom_sf"/>
</dbReference>
<evidence type="ECO:0000313" key="11">
    <source>
        <dbReference type="EMBL" id="AIC33834.1"/>
    </source>
</evidence>
<dbReference type="SMART" id="SM00409">
    <property type="entry name" value="IG"/>
    <property type="match status" value="4"/>
</dbReference>
<feature type="signal peptide" evidence="9">
    <location>
        <begin position="1"/>
        <end position="18"/>
    </location>
</feature>
<dbReference type="Pfam" id="PF13927">
    <property type="entry name" value="Ig_3"/>
    <property type="match status" value="2"/>
</dbReference>
<dbReference type="PROSITE" id="PS50835">
    <property type="entry name" value="IG_LIKE"/>
    <property type="match status" value="4"/>
</dbReference>
<evidence type="ECO:0000259" key="10">
    <source>
        <dbReference type="PROSITE" id="PS50835"/>
    </source>
</evidence>
<dbReference type="GO" id="GO:0005886">
    <property type="term" value="C:plasma membrane"/>
    <property type="evidence" value="ECO:0007669"/>
    <property type="project" value="TreeGrafter"/>
</dbReference>
<protein>
    <recommendedName>
        <fullName evidence="8">Hemolin</fullName>
    </recommendedName>
</protein>
<dbReference type="GO" id="GO:0007411">
    <property type="term" value="P:axon guidance"/>
    <property type="evidence" value="ECO:0007669"/>
    <property type="project" value="TreeGrafter"/>
</dbReference>
<organism evidence="11">
    <name type="scientific">Antheraea pernyi</name>
    <name type="common">Chinese oak silk moth</name>
    <name type="synonym">Bombyx pernyi</name>
    <dbReference type="NCBI Taxonomy" id="7119"/>
    <lineage>
        <taxon>Eukaryota</taxon>
        <taxon>Metazoa</taxon>
        <taxon>Ecdysozoa</taxon>
        <taxon>Arthropoda</taxon>
        <taxon>Hexapoda</taxon>
        <taxon>Insecta</taxon>
        <taxon>Pterygota</taxon>
        <taxon>Neoptera</taxon>
        <taxon>Endopterygota</taxon>
        <taxon>Lepidoptera</taxon>
        <taxon>Glossata</taxon>
        <taxon>Ditrysia</taxon>
        <taxon>Bombycoidea</taxon>
        <taxon>Saturniidae</taxon>
        <taxon>Saturniinae</taxon>
        <taxon>Saturniini</taxon>
        <taxon>Antheraea</taxon>
    </lineage>
</organism>
<dbReference type="CDD" id="cd20978">
    <property type="entry name" value="IgI_4_hemolin-like"/>
    <property type="match status" value="1"/>
</dbReference>
<dbReference type="GO" id="GO:0098632">
    <property type="term" value="F:cell-cell adhesion mediator activity"/>
    <property type="evidence" value="ECO:0007669"/>
    <property type="project" value="TreeGrafter"/>
</dbReference>
<evidence type="ECO:0000256" key="7">
    <source>
        <dbReference type="ARBA" id="ARBA00061228"/>
    </source>
</evidence>
<dbReference type="CDD" id="cd20979">
    <property type="entry name" value="IgI_1_hemolin-like"/>
    <property type="match status" value="1"/>
</dbReference>
<feature type="domain" description="Ig-like" evidence="10">
    <location>
        <begin position="233"/>
        <end position="322"/>
    </location>
</feature>
<keyword evidence="4" id="KW-1015">Disulfide bond</keyword>
<feature type="domain" description="Ig-like" evidence="10">
    <location>
        <begin position="25"/>
        <end position="112"/>
    </location>
</feature>